<evidence type="ECO:0000313" key="1">
    <source>
        <dbReference type="EMBL" id="BES96401.1"/>
    </source>
</evidence>
<protein>
    <recommendedName>
        <fullName evidence="3">Ig-like domain-containing protein</fullName>
    </recommendedName>
</protein>
<gene>
    <name evidence="1" type="ORF">NTJ_09212</name>
</gene>
<sequence>MIEIIWYRNSTETAKDSSSQKLTSDISERFCRRHDDIYRWQFHSFRVGLQHNGVRRINSIEFRISPLTPGVEAITRPFCMLSKALFHPDEPTRAYNAAVTSVYLQTRSLVLQCSVVSSGKRARKRYAGKGLAHLRVASLRR</sequence>
<dbReference type="EMBL" id="AP028915">
    <property type="protein sequence ID" value="BES96401.1"/>
    <property type="molecule type" value="Genomic_DNA"/>
</dbReference>
<organism evidence="1 2">
    <name type="scientific">Nesidiocoris tenuis</name>
    <dbReference type="NCBI Taxonomy" id="355587"/>
    <lineage>
        <taxon>Eukaryota</taxon>
        <taxon>Metazoa</taxon>
        <taxon>Ecdysozoa</taxon>
        <taxon>Arthropoda</taxon>
        <taxon>Hexapoda</taxon>
        <taxon>Insecta</taxon>
        <taxon>Pterygota</taxon>
        <taxon>Neoptera</taxon>
        <taxon>Paraneoptera</taxon>
        <taxon>Hemiptera</taxon>
        <taxon>Heteroptera</taxon>
        <taxon>Panheteroptera</taxon>
        <taxon>Cimicomorpha</taxon>
        <taxon>Miridae</taxon>
        <taxon>Dicyphina</taxon>
        <taxon>Nesidiocoris</taxon>
    </lineage>
</organism>
<name>A0ABN7AW18_9HEMI</name>
<dbReference type="Proteomes" id="UP001307889">
    <property type="component" value="Chromosome 7"/>
</dbReference>
<evidence type="ECO:0008006" key="3">
    <source>
        <dbReference type="Google" id="ProtNLM"/>
    </source>
</evidence>
<keyword evidence="2" id="KW-1185">Reference proteome</keyword>
<accession>A0ABN7AW18</accession>
<evidence type="ECO:0000313" key="2">
    <source>
        <dbReference type="Proteomes" id="UP001307889"/>
    </source>
</evidence>
<reference evidence="1 2" key="1">
    <citation type="submission" date="2023-09" db="EMBL/GenBank/DDBJ databases">
        <title>Nesidiocoris tenuis whole genome shotgun sequence.</title>
        <authorList>
            <person name="Shibata T."/>
            <person name="Shimoda M."/>
            <person name="Kobayashi T."/>
            <person name="Uehara T."/>
        </authorList>
    </citation>
    <scope>NUCLEOTIDE SEQUENCE [LARGE SCALE GENOMIC DNA]</scope>
    <source>
        <strain evidence="1 2">Japan</strain>
    </source>
</reference>
<proteinExistence type="predicted"/>